<dbReference type="InterPro" id="IPR015424">
    <property type="entry name" value="PyrdxlP-dep_Trfase"/>
</dbReference>
<evidence type="ECO:0000313" key="1">
    <source>
        <dbReference type="EMBL" id="CAB4557905.1"/>
    </source>
</evidence>
<dbReference type="InterPro" id="IPR015422">
    <property type="entry name" value="PyrdxlP-dep_Trfase_small"/>
</dbReference>
<protein>
    <submittedName>
        <fullName evidence="1">Unannotated protein</fullName>
    </submittedName>
</protein>
<dbReference type="SUPFAM" id="SSF53383">
    <property type="entry name" value="PLP-dependent transferases"/>
    <property type="match status" value="1"/>
</dbReference>
<reference evidence="1" key="1">
    <citation type="submission" date="2020-05" db="EMBL/GenBank/DDBJ databases">
        <authorList>
            <person name="Chiriac C."/>
            <person name="Salcher M."/>
            <person name="Ghai R."/>
            <person name="Kavagutti S V."/>
        </authorList>
    </citation>
    <scope>NUCLEOTIDE SEQUENCE</scope>
</reference>
<accession>A0A6J6D3L5</accession>
<name>A0A6J6D3L5_9ZZZZ</name>
<gene>
    <name evidence="1" type="ORF">UFOPK1619_00185</name>
</gene>
<sequence length="98" mass="10222">MLRDACAEANVDASFPVVGTLAGMYFGNALGGKTPTNFQEACTTSEETYAKVFHALLSAGVALAPGAYESLFVGLAHTDEVVAQLTERVVVGLQGINR</sequence>
<dbReference type="EMBL" id="CAEZTI010000018">
    <property type="protein sequence ID" value="CAB4557905.1"/>
    <property type="molecule type" value="Genomic_DNA"/>
</dbReference>
<dbReference type="Gene3D" id="3.90.1150.10">
    <property type="entry name" value="Aspartate Aminotransferase, domain 1"/>
    <property type="match status" value="1"/>
</dbReference>
<organism evidence="1">
    <name type="scientific">freshwater metagenome</name>
    <dbReference type="NCBI Taxonomy" id="449393"/>
    <lineage>
        <taxon>unclassified sequences</taxon>
        <taxon>metagenomes</taxon>
        <taxon>ecological metagenomes</taxon>
    </lineage>
</organism>
<dbReference type="AlphaFoldDB" id="A0A6J6D3L5"/>
<proteinExistence type="predicted"/>